<dbReference type="InterPro" id="IPR028082">
    <property type="entry name" value="Peripla_BP_I"/>
</dbReference>
<organism evidence="4 7">
    <name type="scientific">Poseidonibacter ostreae</name>
    <dbReference type="NCBI Taxonomy" id="2654171"/>
    <lineage>
        <taxon>Bacteria</taxon>
        <taxon>Pseudomonadati</taxon>
        <taxon>Campylobacterota</taxon>
        <taxon>Epsilonproteobacteria</taxon>
        <taxon>Campylobacterales</taxon>
        <taxon>Arcobacteraceae</taxon>
        <taxon>Poseidonibacter</taxon>
    </lineage>
</organism>
<dbReference type="Gene3D" id="3.40.50.2300">
    <property type="match status" value="2"/>
</dbReference>
<keyword evidence="2" id="KW-0732">Signal</keyword>
<comment type="similarity">
    <text evidence="1">Belongs to the leucine-binding protein family.</text>
</comment>
<dbReference type="PANTHER" id="PTHR47235:SF1">
    <property type="entry name" value="BLR6548 PROTEIN"/>
    <property type="match status" value="1"/>
</dbReference>
<dbReference type="Proteomes" id="UP000461010">
    <property type="component" value="Unassembled WGS sequence"/>
</dbReference>
<dbReference type="Proteomes" id="UP000472839">
    <property type="component" value="Unassembled WGS sequence"/>
</dbReference>
<evidence type="ECO:0000313" key="7">
    <source>
        <dbReference type="Proteomes" id="UP000472839"/>
    </source>
</evidence>
<dbReference type="EMBL" id="WFKK01000030">
    <property type="protein sequence ID" value="KAB7887793.1"/>
    <property type="molecule type" value="Genomic_DNA"/>
</dbReference>
<proteinExistence type="inferred from homology"/>
<dbReference type="RefSeq" id="WP_152189922.1">
    <property type="nucleotide sequence ID" value="NZ_WFKI01000001.1"/>
</dbReference>
<reference evidence="6 7" key="1">
    <citation type="submission" date="2019-10" db="EMBL/GenBank/DDBJ databases">
        <title>Poseidonibacter ostreae sp. nov., isolated from the gut of the Ostrea denselamellosa.</title>
        <authorList>
            <person name="Choi A."/>
        </authorList>
    </citation>
    <scope>NUCLEOTIDE SEQUENCE [LARGE SCALE GENOMIC DNA]</scope>
    <source>
        <strain evidence="4 7">SJOD-M-33</strain>
        <strain evidence="5 6">SJOD-M-5</strain>
    </source>
</reference>
<feature type="domain" description="Leucine-binding protein" evidence="3">
    <location>
        <begin position="29"/>
        <end position="373"/>
    </location>
</feature>
<protein>
    <submittedName>
        <fullName evidence="4">ABC transporter substrate-binding protein</fullName>
    </submittedName>
</protein>
<evidence type="ECO:0000313" key="4">
    <source>
        <dbReference type="EMBL" id="KAB7887793.1"/>
    </source>
</evidence>
<evidence type="ECO:0000259" key="3">
    <source>
        <dbReference type="Pfam" id="PF13458"/>
    </source>
</evidence>
<dbReference type="Pfam" id="PF13458">
    <property type="entry name" value="Peripla_BP_6"/>
    <property type="match status" value="1"/>
</dbReference>
<dbReference type="InterPro" id="IPR028081">
    <property type="entry name" value="Leu-bd"/>
</dbReference>
<keyword evidence="6" id="KW-1185">Reference proteome</keyword>
<dbReference type="CDD" id="cd19978">
    <property type="entry name" value="PBP1_ABC_ligand_binding-like"/>
    <property type="match status" value="1"/>
</dbReference>
<evidence type="ECO:0000256" key="2">
    <source>
        <dbReference type="ARBA" id="ARBA00022729"/>
    </source>
</evidence>
<name>A0A6L4WR41_9BACT</name>
<sequence length="382" mass="43760">MIKRIPILFFILAIIYIYFKDETFTDKNITIGTSIPKTGIIKAWGDSVTAGANSYFKYANDENLLGDKKINFLIYDDKYEPELTVDNAKKLTFEDNAFALFGLVGTPTVKSILPILYDKDIPLFATFSGASFLRNTKNENFINFRSSYQEEIEAIVSHLHDEKGLSRIAVFYQNDDYGEEGYISLINSLKKRGLPLVAEGSYKRNTLSINHAFNEIKDASPEAIVMVGAYKTNSLFIEKAKENIKMKNTIFCNISFGDANEMVKELKKQKTNTKNLLFSQVVPSYFDTNIPVILEYQTLMKKYYPNQELGFISLEAFLSAKVLVNAIKRIKGDITRQKFLHNLKTTPYNLLDGVILNFRNTQLLNKVYLFEYKNSTFEEMKN</sequence>
<dbReference type="AlphaFoldDB" id="A0A6L4WR41"/>
<comment type="caution">
    <text evidence="4">The sequence shown here is derived from an EMBL/GenBank/DDBJ whole genome shotgun (WGS) entry which is preliminary data.</text>
</comment>
<dbReference type="EMBL" id="WFKJ01000020">
    <property type="protein sequence ID" value="KAB7890944.1"/>
    <property type="molecule type" value="Genomic_DNA"/>
</dbReference>
<evidence type="ECO:0000256" key="1">
    <source>
        <dbReference type="ARBA" id="ARBA00010062"/>
    </source>
</evidence>
<dbReference type="SUPFAM" id="SSF53822">
    <property type="entry name" value="Periplasmic binding protein-like I"/>
    <property type="match status" value="1"/>
</dbReference>
<gene>
    <name evidence="5" type="ORF">GBG18_07700</name>
    <name evidence="4" type="ORF">GBG19_10350</name>
</gene>
<evidence type="ECO:0000313" key="5">
    <source>
        <dbReference type="EMBL" id="KAB7890944.1"/>
    </source>
</evidence>
<accession>A0A6L4WR41</accession>
<evidence type="ECO:0000313" key="6">
    <source>
        <dbReference type="Proteomes" id="UP000461010"/>
    </source>
</evidence>
<dbReference type="PANTHER" id="PTHR47235">
    <property type="entry name" value="BLR6548 PROTEIN"/>
    <property type="match status" value="1"/>
</dbReference>